<keyword evidence="1" id="KW-0805">Transcription regulation</keyword>
<keyword evidence="2" id="KW-0238">DNA-binding</keyword>
<evidence type="ECO:0000259" key="4">
    <source>
        <dbReference type="PROSITE" id="PS01124"/>
    </source>
</evidence>
<feature type="domain" description="HTH araC/xylS-type" evidence="4">
    <location>
        <begin position="162"/>
        <end position="242"/>
    </location>
</feature>
<name>A0ABY5YHX9_9DEIO</name>
<gene>
    <name evidence="5" type="ORF">N0D28_03465</name>
</gene>
<dbReference type="EMBL" id="CP104213">
    <property type="protein sequence ID" value="UWX64730.1"/>
    <property type="molecule type" value="Genomic_DNA"/>
</dbReference>
<evidence type="ECO:0000256" key="3">
    <source>
        <dbReference type="ARBA" id="ARBA00023163"/>
    </source>
</evidence>
<dbReference type="PROSITE" id="PS01124">
    <property type="entry name" value="HTH_ARAC_FAMILY_2"/>
    <property type="match status" value="1"/>
</dbReference>
<dbReference type="InterPro" id="IPR018060">
    <property type="entry name" value="HTH_AraC"/>
</dbReference>
<dbReference type="PANTHER" id="PTHR46796">
    <property type="entry name" value="HTH-TYPE TRANSCRIPTIONAL ACTIVATOR RHAS-RELATED"/>
    <property type="match status" value="1"/>
</dbReference>
<dbReference type="SMART" id="SM00342">
    <property type="entry name" value="HTH_ARAC"/>
    <property type="match status" value="1"/>
</dbReference>
<protein>
    <submittedName>
        <fullName evidence="5">Helix-turn-helix domain-containing protein</fullName>
    </submittedName>
</protein>
<organism evidence="5 6">
    <name type="scientific">Deinococcus rubellus</name>
    <dbReference type="NCBI Taxonomy" id="1889240"/>
    <lineage>
        <taxon>Bacteria</taxon>
        <taxon>Thermotogati</taxon>
        <taxon>Deinococcota</taxon>
        <taxon>Deinococci</taxon>
        <taxon>Deinococcales</taxon>
        <taxon>Deinococcaceae</taxon>
        <taxon>Deinococcus</taxon>
    </lineage>
</organism>
<reference evidence="5" key="1">
    <citation type="submission" date="2022-09" db="EMBL/GenBank/DDBJ databases">
        <title>genome sequence of Deinococcus rubellus.</title>
        <authorList>
            <person name="Srinivasan S."/>
        </authorList>
    </citation>
    <scope>NUCLEOTIDE SEQUENCE</scope>
    <source>
        <strain evidence="5">Ant6</strain>
    </source>
</reference>
<dbReference type="InterPro" id="IPR050204">
    <property type="entry name" value="AraC_XylS_family_regulators"/>
</dbReference>
<proteinExistence type="predicted"/>
<dbReference type="Proteomes" id="UP001060261">
    <property type="component" value="Chromosome"/>
</dbReference>
<dbReference type="Gene3D" id="1.10.10.60">
    <property type="entry name" value="Homeodomain-like"/>
    <property type="match status" value="1"/>
</dbReference>
<sequence length="261" mass="28288">MTSVPITQHQAFAAPIHLKSSDTFLEHILSDVTVMLSPSSRSRLLWPDAHIDLVIQVGQDAAPFVFSPGLQWSPERAPSLSGPAIRLRFFPWMLPQVTALTVGTASVPASVLAALTSHDAVGAMETTCTWLAETCAAWKPDPLALAGIALLTASGRVPSAALEDLAQTSERALQRLCRSNLGCSLTGLQRLIRFERTLLALFAHPVPLLALLAVELGFADQAHLSREVRRFTGRTPLALWREIHSPEFFKTPAPHSVILNA</sequence>
<evidence type="ECO:0000256" key="2">
    <source>
        <dbReference type="ARBA" id="ARBA00023125"/>
    </source>
</evidence>
<evidence type="ECO:0000313" key="6">
    <source>
        <dbReference type="Proteomes" id="UP001060261"/>
    </source>
</evidence>
<evidence type="ECO:0000313" key="5">
    <source>
        <dbReference type="EMBL" id="UWX64730.1"/>
    </source>
</evidence>
<accession>A0ABY5YHX9</accession>
<dbReference type="RefSeq" id="WP_260560991.1">
    <property type="nucleotide sequence ID" value="NZ_BAABEC010000009.1"/>
</dbReference>
<dbReference type="Pfam" id="PF12833">
    <property type="entry name" value="HTH_18"/>
    <property type="match status" value="1"/>
</dbReference>
<evidence type="ECO:0000256" key="1">
    <source>
        <dbReference type="ARBA" id="ARBA00023015"/>
    </source>
</evidence>
<keyword evidence="3" id="KW-0804">Transcription</keyword>
<keyword evidence="6" id="KW-1185">Reference proteome</keyword>